<evidence type="ECO:0000313" key="9">
    <source>
        <dbReference type="EMBL" id="RAK26817.1"/>
    </source>
</evidence>
<keyword evidence="5 6" id="KW-0046">Antibiotic resistance</keyword>
<accession>A0A364JT59</accession>
<evidence type="ECO:0000256" key="1">
    <source>
        <dbReference type="ARBA" id="ARBA00001526"/>
    </source>
</evidence>
<dbReference type="PROSITE" id="PS00146">
    <property type="entry name" value="BETA_LACTAMASE_A"/>
    <property type="match status" value="1"/>
</dbReference>
<dbReference type="RefSeq" id="WP_111575959.1">
    <property type="nucleotide sequence ID" value="NZ_JBHEEY010000013.1"/>
</dbReference>
<dbReference type="Gene3D" id="3.40.710.10">
    <property type="entry name" value="DD-peptidase/beta-lactamase superfamily"/>
    <property type="match status" value="1"/>
</dbReference>
<dbReference type="Proteomes" id="UP000249453">
    <property type="component" value="Unassembled WGS sequence"/>
</dbReference>
<evidence type="ECO:0000256" key="2">
    <source>
        <dbReference type="ARBA" id="ARBA00009009"/>
    </source>
</evidence>
<comment type="caution">
    <text evidence="9">The sequence shown here is derived from an EMBL/GenBank/DDBJ whole genome shotgun (WGS) entry which is preliminary data.</text>
</comment>
<dbReference type="PANTHER" id="PTHR35333">
    <property type="entry name" value="BETA-LACTAMASE"/>
    <property type="match status" value="1"/>
</dbReference>
<dbReference type="InterPro" id="IPR023650">
    <property type="entry name" value="Beta-lactam_class-A_AS"/>
</dbReference>
<protein>
    <recommendedName>
        <fullName evidence="3 6">Beta-lactamase</fullName>
        <ecNumber evidence="3 6">3.5.2.6</ecNumber>
    </recommendedName>
</protein>
<feature type="domain" description="Beta-lactamase class A catalytic" evidence="8">
    <location>
        <begin position="42"/>
        <end position="258"/>
    </location>
</feature>
<keyword evidence="4 6" id="KW-0378">Hydrolase</keyword>
<comment type="similarity">
    <text evidence="2 6">Belongs to the class-A beta-lactamase family.</text>
</comment>
<feature type="signal peptide" evidence="7">
    <location>
        <begin position="1"/>
        <end position="21"/>
    </location>
</feature>
<dbReference type="EMBL" id="QLMK01000012">
    <property type="protein sequence ID" value="RAK26817.1"/>
    <property type="molecule type" value="Genomic_DNA"/>
</dbReference>
<dbReference type="InterPro" id="IPR000871">
    <property type="entry name" value="Beta-lactam_class-A"/>
</dbReference>
<proteinExistence type="inferred from homology"/>
<sequence length="289" mass="31378">MKLSALGLFGSLFLLLSPAVAGEAELISKVQEAEKQINARIGLAIRNTGTGETWRYRADERFPMASTFKLLACAALLAHIDEGKEDGNRRVTINQNDIVTYSPLTENWVGQAVSLETLCDATMRTSDNTAANKVLEAIGGPQGLTAFLRAQGDIVTRLDRWETELNEAIPGDPRDTTTPDAIVNLSHKLLLEDGLSAHSRKTLTNWMMSNEVGGPLMRAGLPETWRIGDRTGAGGYGTRGIVAIIWPPEQKPLIAAIYITQTDASIEQRNAAIASIARQLAETLSDQPR</sequence>
<dbReference type="PRINTS" id="PR00118">
    <property type="entry name" value="BLACTAMASEA"/>
</dbReference>
<evidence type="ECO:0000259" key="8">
    <source>
        <dbReference type="Pfam" id="PF13354"/>
    </source>
</evidence>
<dbReference type="GO" id="GO:0030655">
    <property type="term" value="P:beta-lactam antibiotic catabolic process"/>
    <property type="evidence" value="ECO:0007669"/>
    <property type="project" value="InterPro"/>
</dbReference>
<dbReference type="GO" id="GO:0008800">
    <property type="term" value="F:beta-lactamase activity"/>
    <property type="evidence" value="ECO:0007669"/>
    <property type="project" value="UniProtKB-UniRule"/>
</dbReference>
<evidence type="ECO:0000256" key="4">
    <source>
        <dbReference type="ARBA" id="ARBA00022801"/>
    </source>
</evidence>
<name>A0A364JT59_9HYPH</name>
<dbReference type="EC" id="3.5.2.6" evidence="3 6"/>
<evidence type="ECO:0000256" key="5">
    <source>
        <dbReference type="ARBA" id="ARBA00023251"/>
    </source>
</evidence>
<organism evidence="9 10">
    <name type="scientific">Falsochrobactrum ovis</name>
    <dbReference type="NCBI Taxonomy" id="1293442"/>
    <lineage>
        <taxon>Bacteria</taxon>
        <taxon>Pseudomonadati</taxon>
        <taxon>Pseudomonadota</taxon>
        <taxon>Alphaproteobacteria</taxon>
        <taxon>Hyphomicrobiales</taxon>
        <taxon>Brucellaceae</taxon>
        <taxon>Falsochrobactrum</taxon>
    </lineage>
</organism>
<dbReference type="NCBIfam" id="NF033103">
    <property type="entry name" value="bla_class_A"/>
    <property type="match status" value="1"/>
</dbReference>
<evidence type="ECO:0000256" key="3">
    <source>
        <dbReference type="ARBA" id="ARBA00012865"/>
    </source>
</evidence>
<dbReference type="PANTHER" id="PTHR35333:SF3">
    <property type="entry name" value="BETA-LACTAMASE-TYPE TRANSPEPTIDASE FOLD CONTAINING PROTEIN"/>
    <property type="match status" value="1"/>
</dbReference>
<keyword evidence="7" id="KW-0732">Signal</keyword>
<feature type="chain" id="PRO_5016932955" description="Beta-lactamase" evidence="7">
    <location>
        <begin position="22"/>
        <end position="289"/>
    </location>
</feature>
<dbReference type="InterPro" id="IPR045155">
    <property type="entry name" value="Beta-lactam_cat"/>
</dbReference>
<dbReference type="AlphaFoldDB" id="A0A364JT59"/>
<dbReference type="SUPFAM" id="SSF56601">
    <property type="entry name" value="beta-lactamase/transpeptidase-like"/>
    <property type="match status" value="1"/>
</dbReference>
<evidence type="ECO:0000256" key="7">
    <source>
        <dbReference type="SAM" id="SignalP"/>
    </source>
</evidence>
<comment type="catalytic activity">
    <reaction evidence="1 6">
        <text>a beta-lactam + H2O = a substituted beta-amino acid</text>
        <dbReference type="Rhea" id="RHEA:20401"/>
        <dbReference type="ChEBI" id="CHEBI:15377"/>
        <dbReference type="ChEBI" id="CHEBI:35627"/>
        <dbReference type="ChEBI" id="CHEBI:140347"/>
        <dbReference type="EC" id="3.5.2.6"/>
    </reaction>
</comment>
<dbReference type="OrthoDB" id="9784149at2"/>
<evidence type="ECO:0000313" key="10">
    <source>
        <dbReference type="Proteomes" id="UP000249453"/>
    </source>
</evidence>
<keyword evidence="10" id="KW-1185">Reference proteome</keyword>
<evidence type="ECO:0000256" key="6">
    <source>
        <dbReference type="RuleBase" id="RU361140"/>
    </source>
</evidence>
<dbReference type="InterPro" id="IPR012338">
    <property type="entry name" value="Beta-lactam/transpept-like"/>
</dbReference>
<dbReference type="Pfam" id="PF13354">
    <property type="entry name" value="Beta-lactamase2"/>
    <property type="match status" value="1"/>
</dbReference>
<dbReference type="GO" id="GO:0046677">
    <property type="term" value="P:response to antibiotic"/>
    <property type="evidence" value="ECO:0007669"/>
    <property type="project" value="UniProtKB-UniRule"/>
</dbReference>
<gene>
    <name evidence="9" type="ORF">C7374_11238</name>
</gene>
<reference evidence="9 10" key="1">
    <citation type="submission" date="2018-06" db="EMBL/GenBank/DDBJ databases">
        <title>Genomic Encyclopedia of Type Strains, Phase IV (KMG-IV): sequencing the most valuable type-strain genomes for metagenomic binning, comparative biology and taxonomic classification.</title>
        <authorList>
            <person name="Goeker M."/>
        </authorList>
    </citation>
    <scope>NUCLEOTIDE SEQUENCE [LARGE SCALE GENOMIC DNA]</scope>
    <source>
        <strain evidence="9 10">DSM 26720</strain>
    </source>
</reference>